<reference evidence="1 2" key="1">
    <citation type="journal article" date="2020" name="Cell">
        <title>Large-Scale Comparative Analyses of Tick Genomes Elucidate Their Genetic Diversity and Vector Capacities.</title>
        <authorList>
            <consortium name="Tick Genome and Microbiome Consortium (TIGMIC)"/>
            <person name="Jia N."/>
            <person name="Wang J."/>
            <person name="Shi W."/>
            <person name="Du L."/>
            <person name="Sun Y."/>
            <person name="Zhan W."/>
            <person name="Jiang J.F."/>
            <person name="Wang Q."/>
            <person name="Zhang B."/>
            <person name="Ji P."/>
            <person name="Bell-Sakyi L."/>
            <person name="Cui X.M."/>
            <person name="Yuan T.T."/>
            <person name="Jiang B.G."/>
            <person name="Yang W.F."/>
            <person name="Lam T.T."/>
            <person name="Chang Q.C."/>
            <person name="Ding S.J."/>
            <person name="Wang X.J."/>
            <person name="Zhu J.G."/>
            <person name="Ruan X.D."/>
            <person name="Zhao L."/>
            <person name="Wei J.T."/>
            <person name="Ye R.Z."/>
            <person name="Que T.C."/>
            <person name="Du C.H."/>
            <person name="Zhou Y.H."/>
            <person name="Cheng J.X."/>
            <person name="Dai P.F."/>
            <person name="Guo W.B."/>
            <person name="Han X.H."/>
            <person name="Huang E.J."/>
            <person name="Li L.F."/>
            <person name="Wei W."/>
            <person name="Gao Y.C."/>
            <person name="Liu J.Z."/>
            <person name="Shao H.Z."/>
            <person name="Wang X."/>
            <person name="Wang C.C."/>
            <person name="Yang T.C."/>
            <person name="Huo Q.B."/>
            <person name="Li W."/>
            <person name="Chen H.Y."/>
            <person name="Chen S.E."/>
            <person name="Zhou L.G."/>
            <person name="Ni X.B."/>
            <person name="Tian J.H."/>
            <person name="Sheng Y."/>
            <person name="Liu T."/>
            <person name="Pan Y.S."/>
            <person name="Xia L.Y."/>
            <person name="Li J."/>
            <person name="Zhao F."/>
            <person name="Cao W.C."/>
        </authorList>
    </citation>
    <scope>NUCLEOTIDE SEQUENCE [LARGE SCALE GENOMIC DNA]</scope>
    <source>
        <strain evidence="1">Iper-2018</strain>
    </source>
</reference>
<keyword evidence="2" id="KW-1185">Reference proteome</keyword>
<evidence type="ECO:0000313" key="1">
    <source>
        <dbReference type="EMBL" id="KAG0438223.1"/>
    </source>
</evidence>
<evidence type="ECO:0000313" key="2">
    <source>
        <dbReference type="Proteomes" id="UP000805193"/>
    </source>
</evidence>
<organism evidence="1 2">
    <name type="scientific">Ixodes persulcatus</name>
    <name type="common">Taiga tick</name>
    <dbReference type="NCBI Taxonomy" id="34615"/>
    <lineage>
        <taxon>Eukaryota</taxon>
        <taxon>Metazoa</taxon>
        <taxon>Ecdysozoa</taxon>
        <taxon>Arthropoda</taxon>
        <taxon>Chelicerata</taxon>
        <taxon>Arachnida</taxon>
        <taxon>Acari</taxon>
        <taxon>Parasitiformes</taxon>
        <taxon>Ixodida</taxon>
        <taxon>Ixodoidea</taxon>
        <taxon>Ixodidae</taxon>
        <taxon>Ixodinae</taxon>
        <taxon>Ixodes</taxon>
    </lineage>
</organism>
<accession>A0AC60QSR4</accession>
<dbReference type="Proteomes" id="UP000805193">
    <property type="component" value="Unassembled WGS sequence"/>
</dbReference>
<proteinExistence type="predicted"/>
<sequence length="464" mass="52027">MDHKIKQMRIELASVRQAQALASVEAVTEGACRRERKAEAGNIELTEEQQHSSDTADNVPGKFEPNCELLEVASEQVHEKSKEKTPQALDGCFSEDEGETVMETTPCKSSQPKRGAMKEKSADQKSSQDPDSSGRPPCGFEDKPRGPAQESEPATRDRAVIDISFNKRDQSCLVRLRHPDSDPLLESGCKKLDERASSGQLLSRLEEREEEVTHAEEPSTDGGCESDQRASTEQLLSRLEERDLEGTRHEEPSTDGGCESTASTEDTDETELEKYQVSCLGHVKISSCLGRSSKEEERKKNQRKGSVLQSGQKTSDKERHRNLGNCTSWKKLSTRRRGRGRGVVQQEKPSTVGDSDQGGPNRNTKEPKCYRADPKRVHRETSARLRRGGSKMKNSDTEMGPSSRRTEPRRKRLRRIRVLRSDNEASGKKRHLKLEKCTHKKKLSSRRGDETAKTSIARNHRPTT</sequence>
<dbReference type="EMBL" id="JABSTQ010005941">
    <property type="protein sequence ID" value="KAG0438223.1"/>
    <property type="molecule type" value="Genomic_DNA"/>
</dbReference>
<gene>
    <name evidence="1" type="ORF">HPB47_017102</name>
</gene>
<comment type="caution">
    <text evidence="1">The sequence shown here is derived from an EMBL/GenBank/DDBJ whole genome shotgun (WGS) entry which is preliminary data.</text>
</comment>
<protein>
    <submittedName>
        <fullName evidence="1">Uncharacterized protein</fullName>
    </submittedName>
</protein>
<name>A0AC60QSR4_IXOPE</name>